<keyword evidence="6 8" id="KW-1133">Transmembrane helix</keyword>
<dbReference type="GO" id="GO:0016020">
    <property type="term" value="C:membrane"/>
    <property type="evidence" value="ECO:0007669"/>
    <property type="project" value="UniProtKB-SubCell"/>
</dbReference>
<dbReference type="SUPFAM" id="SSF81660">
    <property type="entry name" value="Metal cation-transporting ATPase, ATP-binding domain N"/>
    <property type="match status" value="1"/>
</dbReference>
<gene>
    <name evidence="10" type="ORF">SAMN04487984_0912</name>
</gene>
<feature type="transmembrane region" description="Helical" evidence="8">
    <location>
        <begin position="763"/>
        <end position="785"/>
    </location>
</feature>
<dbReference type="EMBL" id="FWXK01000004">
    <property type="protein sequence ID" value="SMC39356.1"/>
    <property type="molecule type" value="Genomic_DNA"/>
</dbReference>
<organism evidence="10 11">
    <name type="scientific">Aerococcus suis</name>
    <dbReference type="NCBI Taxonomy" id="371602"/>
    <lineage>
        <taxon>Bacteria</taxon>
        <taxon>Bacillati</taxon>
        <taxon>Bacillota</taxon>
        <taxon>Bacilli</taxon>
        <taxon>Lactobacillales</taxon>
        <taxon>Aerococcaceae</taxon>
        <taxon>Aerococcus</taxon>
    </lineage>
</organism>
<feature type="transmembrane region" description="Helical" evidence="8">
    <location>
        <begin position="833"/>
        <end position="852"/>
    </location>
</feature>
<dbReference type="GO" id="GO:0005524">
    <property type="term" value="F:ATP binding"/>
    <property type="evidence" value="ECO:0007669"/>
    <property type="project" value="UniProtKB-KW"/>
</dbReference>
<evidence type="ECO:0000256" key="2">
    <source>
        <dbReference type="ARBA" id="ARBA00022692"/>
    </source>
</evidence>
<dbReference type="InterPro" id="IPR023299">
    <property type="entry name" value="ATPase_P-typ_cyto_dom_N"/>
</dbReference>
<feature type="transmembrane region" description="Helical" evidence="8">
    <location>
        <begin position="797"/>
        <end position="813"/>
    </location>
</feature>
<dbReference type="SFLD" id="SFLDS00003">
    <property type="entry name" value="Haloacid_Dehalogenase"/>
    <property type="match status" value="1"/>
</dbReference>
<dbReference type="SFLD" id="SFLDF00027">
    <property type="entry name" value="p-type_atpase"/>
    <property type="match status" value="1"/>
</dbReference>
<proteinExistence type="predicted"/>
<keyword evidence="7 8" id="KW-0472">Membrane</keyword>
<dbReference type="Pfam" id="PF00689">
    <property type="entry name" value="Cation_ATPase_C"/>
    <property type="match status" value="1"/>
</dbReference>
<dbReference type="InterPro" id="IPR044492">
    <property type="entry name" value="P_typ_ATPase_HD_dom"/>
</dbReference>
<dbReference type="Gene3D" id="3.40.1110.10">
    <property type="entry name" value="Calcium-transporting ATPase, cytoplasmic domain N"/>
    <property type="match status" value="1"/>
</dbReference>
<dbReference type="InterPro" id="IPR059000">
    <property type="entry name" value="ATPase_P-type_domA"/>
</dbReference>
<evidence type="ECO:0000256" key="4">
    <source>
        <dbReference type="ARBA" id="ARBA00022840"/>
    </source>
</evidence>
<sequence length="893" mass="97898">MSEKEFYQYTIDETIKEFDVSQDEGLNDDQVESAREKYGTNELEEQEKMSWWEILWDKINDLIVYLLLFAALLSFLTGEPIEGFAVIIAIILSVLTGFITEYSAQKSVDSLQSMGSTSAKVRRNGQVQEIDSADIVPGDILILGEGAAVAADARLIKTKNLAAIEAALTGESEAVDKDAEEIFEDEEGIGDRLNMVFQGTAITRGTGEAVVTETGMDTEVGKITEMLHDSEKNETPLDIELDKLGKVIIVAAAIAGISVLITGLITGQELTEMFHIAVILAVAAIPEAMPAVETITLSRGMKTMAKHKALVKSLPAVETLGSTSVIASDKTGTLTENQMAVQKIRLADNTEYDVSGTGYTPEGKITKDGEEVNLDEHTELKSMIAYGLWASDAELTKEDNGEYDIIGDPTDGALTVLAEKMDITRDVIKDAGYERIDEIPFDSEAKYMAVHYDGPNEIVVIKGAPDVLFDMTDMSDETHDTWSQYNEELTEHGLRVIALASLEVEGNDKGKSIEEIVENHPNEFTMAGLFGIIDPPREDVKESIELTQNAGIQVKMITGDHPKTASVIAEEIGINNSENTMTGKEIDEAYGQDDFVEKIRETAVFARVSPENKLQIVEALRKEGEVVAMTGDGVNDAPALNGADIGVAMGIRGTEVAKESSDMILTNDRFGTIVDAVREGRIIFENIKKYVSFLFSCNMVEITAIFLATVFLLPLPIMPLHVLFLNLMIDIGPAMAIAFETGEEDIMERGPRDSNQGLLNKQFLGRIIFSGLVIGLASFAFFMFLGQNESLTLEYRQTAVFSFMAIAQLMHIFNVRETSRFGLDRTLFKNKFLVGAIVVSVLLLLVAVYAPFMQTIIGTESLRGITWAYIAGAGVITTFLVYLLNKLIVRLEK</sequence>
<feature type="transmembrane region" description="Helical" evidence="8">
    <location>
        <begin position="59"/>
        <end position="77"/>
    </location>
</feature>
<feature type="transmembrane region" description="Helical" evidence="8">
    <location>
        <begin position="864"/>
        <end position="884"/>
    </location>
</feature>
<evidence type="ECO:0000256" key="5">
    <source>
        <dbReference type="ARBA" id="ARBA00022967"/>
    </source>
</evidence>
<dbReference type="Gene3D" id="1.20.1110.10">
    <property type="entry name" value="Calcium-transporting ATPase, transmembrane domain"/>
    <property type="match status" value="1"/>
</dbReference>
<dbReference type="Gene3D" id="3.40.50.1000">
    <property type="entry name" value="HAD superfamily/HAD-like"/>
    <property type="match status" value="1"/>
</dbReference>
<dbReference type="Pfam" id="PF00690">
    <property type="entry name" value="Cation_ATPase_N"/>
    <property type="match status" value="1"/>
</dbReference>
<dbReference type="STRING" id="371602.SAMN04487984_0912"/>
<evidence type="ECO:0000256" key="8">
    <source>
        <dbReference type="SAM" id="Phobius"/>
    </source>
</evidence>
<dbReference type="InterPro" id="IPR018303">
    <property type="entry name" value="ATPase_P-typ_P_site"/>
</dbReference>
<dbReference type="InterPro" id="IPR001757">
    <property type="entry name" value="P_typ_ATPase"/>
</dbReference>
<dbReference type="InterPro" id="IPR008250">
    <property type="entry name" value="ATPase_P-typ_transduc_dom_A_sf"/>
</dbReference>
<evidence type="ECO:0000256" key="3">
    <source>
        <dbReference type="ARBA" id="ARBA00022741"/>
    </source>
</evidence>
<dbReference type="AlphaFoldDB" id="A0A1W1YT95"/>
<dbReference type="InterPro" id="IPR023214">
    <property type="entry name" value="HAD_sf"/>
</dbReference>
<reference evidence="11" key="1">
    <citation type="submission" date="2017-04" db="EMBL/GenBank/DDBJ databases">
        <authorList>
            <person name="Varghese N."/>
            <person name="Submissions S."/>
        </authorList>
    </citation>
    <scope>NUCLEOTIDE SEQUENCE [LARGE SCALE GENOMIC DNA]</scope>
    <source>
        <strain evidence="11">DSM 21500</strain>
    </source>
</reference>
<evidence type="ECO:0000259" key="9">
    <source>
        <dbReference type="SMART" id="SM00831"/>
    </source>
</evidence>
<dbReference type="PRINTS" id="PR00119">
    <property type="entry name" value="CATATPASE"/>
</dbReference>
<feature type="transmembrane region" description="Helical" evidence="8">
    <location>
        <begin position="247"/>
        <end position="267"/>
    </location>
</feature>
<dbReference type="InterPro" id="IPR023298">
    <property type="entry name" value="ATPase_P-typ_TM_dom_sf"/>
</dbReference>
<feature type="transmembrane region" description="Helical" evidence="8">
    <location>
        <begin position="690"/>
        <end position="714"/>
    </location>
</feature>
<dbReference type="PANTHER" id="PTHR42861">
    <property type="entry name" value="CALCIUM-TRANSPORTING ATPASE"/>
    <property type="match status" value="1"/>
</dbReference>
<accession>A0A1W1YT95</accession>
<evidence type="ECO:0000256" key="6">
    <source>
        <dbReference type="ARBA" id="ARBA00022989"/>
    </source>
</evidence>
<dbReference type="SMART" id="SM00831">
    <property type="entry name" value="Cation_ATPase_N"/>
    <property type="match status" value="1"/>
</dbReference>
<dbReference type="Gene3D" id="2.70.150.10">
    <property type="entry name" value="Calcium-transporting ATPase, cytoplasmic transduction domain A"/>
    <property type="match status" value="1"/>
</dbReference>
<keyword evidence="4" id="KW-0067">ATP-binding</keyword>
<dbReference type="SFLD" id="SFLDG00002">
    <property type="entry name" value="C1.7:_P-type_atpase_like"/>
    <property type="match status" value="1"/>
</dbReference>
<feature type="transmembrane region" description="Helical" evidence="8">
    <location>
        <begin position="83"/>
        <end position="104"/>
    </location>
</feature>
<dbReference type="Pfam" id="PF00122">
    <property type="entry name" value="E1-E2_ATPase"/>
    <property type="match status" value="1"/>
</dbReference>
<dbReference type="RefSeq" id="WP_084099060.1">
    <property type="nucleotide sequence ID" value="NZ_FWXK01000004.1"/>
</dbReference>
<dbReference type="SUPFAM" id="SSF56784">
    <property type="entry name" value="HAD-like"/>
    <property type="match status" value="1"/>
</dbReference>
<keyword evidence="5" id="KW-1278">Translocase</keyword>
<dbReference type="Proteomes" id="UP000243884">
    <property type="component" value="Unassembled WGS sequence"/>
</dbReference>
<feature type="transmembrane region" description="Helical" evidence="8">
    <location>
        <begin position="273"/>
        <end position="292"/>
    </location>
</feature>
<evidence type="ECO:0000256" key="1">
    <source>
        <dbReference type="ARBA" id="ARBA00004141"/>
    </source>
</evidence>
<dbReference type="PRINTS" id="PR00120">
    <property type="entry name" value="HATPASE"/>
</dbReference>
<dbReference type="GO" id="GO:0016887">
    <property type="term" value="F:ATP hydrolysis activity"/>
    <property type="evidence" value="ECO:0007669"/>
    <property type="project" value="InterPro"/>
</dbReference>
<dbReference type="OrthoDB" id="9760364at2"/>
<dbReference type="Pfam" id="PF13246">
    <property type="entry name" value="Cation_ATPase"/>
    <property type="match status" value="1"/>
</dbReference>
<keyword evidence="2 8" id="KW-0812">Transmembrane</keyword>
<name>A0A1W1YT95_9LACT</name>
<dbReference type="InterPro" id="IPR006068">
    <property type="entry name" value="ATPase_P-typ_cation-transptr_C"/>
</dbReference>
<feature type="domain" description="Cation-transporting P-type ATPase N-terminal" evidence="9">
    <location>
        <begin position="5"/>
        <end position="79"/>
    </location>
</feature>
<comment type="subcellular location">
    <subcellularLocation>
        <location evidence="1">Membrane</location>
        <topology evidence="1">Multi-pass membrane protein</topology>
    </subcellularLocation>
</comment>
<protein>
    <submittedName>
        <fullName evidence="10">Ca2+-transporting ATPase</fullName>
    </submittedName>
</protein>
<dbReference type="InterPro" id="IPR004014">
    <property type="entry name" value="ATPase_P-typ_cation-transptr_N"/>
</dbReference>
<dbReference type="PROSITE" id="PS00154">
    <property type="entry name" value="ATPASE_E1_E2"/>
    <property type="match status" value="1"/>
</dbReference>
<evidence type="ECO:0000256" key="7">
    <source>
        <dbReference type="ARBA" id="ARBA00023136"/>
    </source>
</evidence>
<feature type="transmembrane region" description="Helical" evidence="8">
    <location>
        <begin position="720"/>
        <end position="742"/>
    </location>
</feature>
<dbReference type="SUPFAM" id="SSF81653">
    <property type="entry name" value="Calcium ATPase, transduction domain A"/>
    <property type="match status" value="1"/>
</dbReference>
<dbReference type="SUPFAM" id="SSF81665">
    <property type="entry name" value="Calcium ATPase, transmembrane domain M"/>
    <property type="match status" value="1"/>
</dbReference>
<evidence type="ECO:0000313" key="10">
    <source>
        <dbReference type="EMBL" id="SMC39356.1"/>
    </source>
</evidence>
<dbReference type="InterPro" id="IPR036412">
    <property type="entry name" value="HAD-like_sf"/>
</dbReference>
<evidence type="ECO:0000313" key="11">
    <source>
        <dbReference type="Proteomes" id="UP000243884"/>
    </source>
</evidence>
<dbReference type="NCBIfam" id="TIGR01494">
    <property type="entry name" value="ATPase_P-type"/>
    <property type="match status" value="2"/>
</dbReference>
<keyword evidence="3" id="KW-0547">Nucleotide-binding</keyword>
<keyword evidence="11" id="KW-1185">Reference proteome</keyword>